<reference evidence="3 4" key="1">
    <citation type="journal article" date="2007" name="Proc. Natl. Acad. Sci. U.S.A.">
        <title>Independent sorting-out of thousands of duplicated gene pairs in two yeast species descended from a whole-genome duplication.</title>
        <authorList>
            <person name="Scannell D.R."/>
            <person name="Frank A.C."/>
            <person name="Conant G.C."/>
            <person name="Byrne K.P."/>
            <person name="Woolfit M."/>
            <person name="Wolfe K.H."/>
        </authorList>
    </citation>
    <scope>NUCLEOTIDE SEQUENCE [LARGE SCALE GENOMIC DNA]</scope>
    <source>
        <strain evidence="4">ATCC 22028 / DSM 70294 / BCRC 21397 / CBS 2163 / NBRC 10782 / NRRL Y-8283 / UCD 57-17</strain>
    </source>
</reference>
<dbReference type="EMBL" id="DS480467">
    <property type="protein sequence ID" value="EDO15309.1"/>
    <property type="molecule type" value="Genomic_DNA"/>
</dbReference>
<dbReference type="KEGG" id="vpo:Kpol_1038p15"/>
<dbReference type="InterPro" id="IPR031452">
    <property type="entry name" value="Kre1"/>
</dbReference>
<dbReference type="GO" id="GO:0031505">
    <property type="term" value="P:fungal-type cell wall organization"/>
    <property type="evidence" value="ECO:0007669"/>
    <property type="project" value="InterPro"/>
</dbReference>
<sequence length="339" mass="35118">MVWLWYLYTFAFFINSVFAEANAAGVDSNNDVIIIDPAYKNLMNRIVTLYIDITTVDAAGNVITSTSTMFSSDPVTAPATTPVVVAATTTPTTTPGVIAATTATSSSSTVAKTASNSGGISLLNPVSTIYTTTKAGGGTTVIRQTVTPYVSTTAVINSQLQETFISVTTVTPSIYTNPSQLSALKAASGSSGTGSTTTHYTGTKPDPSTDMTTPPVSSVTNLSMDPYVTITQGTTKTFTTTRGRTSIWVTVVDAGFTLTVQTTFAQRFSSQYKSVAEPSSGSVGLGSIKGTVGVVKHTMTASASASDTVAKAVTVNAASSLSPYYGYSLLFILASIIFL</sequence>
<name>A7TR06_VANPO</name>
<keyword evidence="4" id="KW-1185">Reference proteome</keyword>
<dbReference type="eggNOG" id="ENOG502S1TV">
    <property type="taxonomic scope" value="Eukaryota"/>
</dbReference>
<accession>A7TR06</accession>
<evidence type="ECO:0000256" key="2">
    <source>
        <dbReference type="SAM" id="SignalP"/>
    </source>
</evidence>
<dbReference type="InParanoid" id="A7TR06"/>
<dbReference type="Pfam" id="PF17056">
    <property type="entry name" value="KRE1"/>
    <property type="match status" value="1"/>
</dbReference>
<proteinExistence type="predicted"/>
<evidence type="ECO:0000313" key="4">
    <source>
        <dbReference type="Proteomes" id="UP000000267"/>
    </source>
</evidence>
<dbReference type="STRING" id="436907.A7TR06"/>
<organism evidence="4">
    <name type="scientific">Vanderwaltozyma polyspora (strain ATCC 22028 / DSM 70294 / BCRC 21397 / CBS 2163 / NBRC 10782 / NRRL Y-8283 / UCD 57-17)</name>
    <name type="common">Kluyveromyces polysporus</name>
    <dbReference type="NCBI Taxonomy" id="436907"/>
    <lineage>
        <taxon>Eukaryota</taxon>
        <taxon>Fungi</taxon>
        <taxon>Dikarya</taxon>
        <taxon>Ascomycota</taxon>
        <taxon>Saccharomycotina</taxon>
        <taxon>Saccharomycetes</taxon>
        <taxon>Saccharomycetales</taxon>
        <taxon>Saccharomycetaceae</taxon>
        <taxon>Vanderwaltozyma</taxon>
    </lineage>
</organism>
<dbReference type="PhylomeDB" id="A7TR06"/>
<gene>
    <name evidence="3" type="ORF">Kpol_1038p15</name>
</gene>
<protein>
    <submittedName>
        <fullName evidence="3">Uncharacterized protein</fullName>
    </submittedName>
</protein>
<keyword evidence="2" id="KW-0732">Signal</keyword>
<dbReference type="RefSeq" id="XP_001643167.1">
    <property type="nucleotide sequence ID" value="XM_001643117.1"/>
</dbReference>
<dbReference type="HOGENOM" id="CLU_819392_0_0_1"/>
<evidence type="ECO:0000256" key="1">
    <source>
        <dbReference type="SAM" id="MobiDB-lite"/>
    </source>
</evidence>
<dbReference type="GeneID" id="5543373"/>
<feature type="chain" id="PRO_5002713101" evidence="2">
    <location>
        <begin position="20"/>
        <end position="339"/>
    </location>
</feature>
<evidence type="ECO:0000313" key="3">
    <source>
        <dbReference type="EMBL" id="EDO15309.1"/>
    </source>
</evidence>
<feature type="compositionally biased region" description="Low complexity" evidence="1">
    <location>
        <begin position="188"/>
        <end position="203"/>
    </location>
</feature>
<dbReference type="OMA" id="TENFANQ"/>
<feature type="region of interest" description="Disordered" evidence="1">
    <location>
        <begin position="185"/>
        <end position="215"/>
    </location>
</feature>
<feature type="signal peptide" evidence="2">
    <location>
        <begin position="1"/>
        <end position="19"/>
    </location>
</feature>
<dbReference type="OrthoDB" id="5406216at2759"/>
<dbReference type="Proteomes" id="UP000000267">
    <property type="component" value="Unassembled WGS sequence"/>
</dbReference>
<dbReference type="AlphaFoldDB" id="A7TR06"/>